<accession>A0A1T4MUW9</accession>
<evidence type="ECO:0000313" key="15">
    <source>
        <dbReference type="EMBL" id="SJZ70627.1"/>
    </source>
</evidence>
<dbReference type="PIRSF" id="PIRSF006004">
    <property type="entry name" value="CHP00048"/>
    <property type="match status" value="1"/>
</dbReference>
<name>A0A1T4MUW9_9FIRM</name>
<evidence type="ECO:0000256" key="7">
    <source>
        <dbReference type="ARBA" id="ARBA00022691"/>
    </source>
</evidence>
<evidence type="ECO:0000256" key="8">
    <source>
        <dbReference type="ARBA" id="ARBA00022694"/>
    </source>
</evidence>
<comment type="function">
    <text evidence="13">Specifically methylates position 2 of adenine 2503 in 23S rRNA and position 2 of adenine 37 in tRNAs.</text>
</comment>
<feature type="binding site" evidence="13">
    <location>
        <position position="111"/>
    </location>
    <ligand>
        <name>[4Fe-4S] cluster</name>
        <dbReference type="ChEBI" id="CHEBI:49883"/>
        <note>4Fe-4S-S-AdoMet</note>
    </ligand>
</feature>
<reference evidence="16" key="1">
    <citation type="submission" date="2017-02" db="EMBL/GenBank/DDBJ databases">
        <authorList>
            <person name="Varghese N."/>
            <person name="Submissions S."/>
        </authorList>
    </citation>
    <scope>NUCLEOTIDE SEQUENCE [LARGE SCALE GENOMIC DNA]</scope>
    <source>
        <strain evidence="16">DSM 16521</strain>
    </source>
</reference>
<evidence type="ECO:0000256" key="3">
    <source>
        <dbReference type="ARBA" id="ARBA00022490"/>
    </source>
</evidence>
<keyword evidence="4 13" id="KW-0698">rRNA processing</keyword>
<feature type="binding site" evidence="13">
    <location>
        <begin position="213"/>
        <end position="215"/>
    </location>
    <ligand>
        <name>S-adenosyl-L-methionine</name>
        <dbReference type="ChEBI" id="CHEBI:59789"/>
    </ligand>
</feature>
<dbReference type="Proteomes" id="UP000189933">
    <property type="component" value="Unassembled WGS sequence"/>
</dbReference>
<organism evidence="15 16">
    <name type="scientific">Carboxydocella sporoproducens DSM 16521</name>
    <dbReference type="NCBI Taxonomy" id="1121270"/>
    <lineage>
        <taxon>Bacteria</taxon>
        <taxon>Bacillati</taxon>
        <taxon>Bacillota</taxon>
        <taxon>Clostridia</taxon>
        <taxon>Eubacteriales</taxon>
        <taxon>Clostridiales Family XVI. Incertae Sedis</taxon>
        <taxon>Carboxydocella</taxon>
    </lineage>
</organism>
<dbReference type="InterPro" id="IPR004383">
    <property type="entry name" value="rRNA_lsu_MTrfase_RlmN/Cfr"/>
</dbReference>
<evidence type="ECO:0000256" key="10">
    <source>
        <dbReference type="ARBA" id="ARBA00023004"/>
    </source>
</evidence>
<feature type="active site" description="S-methylcysteine intermediate" evidence="13">
    <location>
        <position position="332"/>
    </location>
</feature>
<comment type="miscellaneous">
    <text evidence="13">Reaction proceeds by a ping-pong mechanism involving intermediate methylation of a conserved cysteine residue.</text>
</comment>
<keyword evidence="5 13" id="KW-0489">Methyltransferase</keyword>
<keyword evidence="2 13" id="KW-0004">4Fe-4S</keyword>
<feature type="binding site" evidence="13">
    <location>
        <begin position="158"/>
        <end position="159"/>
    </location>
    <ligand>
        <name>S-adenosyl-L-methionine</name>
        <dbReference type="ChEBI" id="CHEBI:59789"/>
    </ligand>
</feature>
<evidence type="ECO:0000256" key="1">
    <source>
        <dbReference type="ARBA" id="ARBA00004496"/>
    </source>
</evidence>
<feature type="binding site" evidence="13">
    <location>
        <position position="289"/>
    </location>
    <ligand>
        <name>S-adenosyl-L-methionine</name>
        <dbReference type="ChEBI" id="CHEBI:59789"/>
    </ligand>
</feature>
<dbReference type="AlphaFoldDB" id="A0A1T4MUW9"/>
<dbReference type="SFLD" id="SFLDF00275">
    <property type="entry name" value="adenosine_C2_methyltransferase"/>
    <property type="match status" value="1"/>
</dbReference>
<gene>
    <name evidence="13" type="primary">rlmN</name>
    <name evidence="15" type="ORF">SAMN02745885_00717</name>
</gene>
<dbReference type="Gene3D" id="3.20.20.70">
    <property type="entry name" value="Aldolase class I"/>
    <property type="match status" value="1"/>
</dbReference>
<dbReference type="GO" id="GO:0046872">
    <property type="term" value="F:metal ion binding"/>
    <property type="evidence" value="ECO:0007669"/>
    <property type="project" value="UniProtKB-KW"/>
</dbReference>
<keyword evidence="16" id="KW-1185">Reference proteome</keyword>
<evidence type="ECO:0000256" key="6">
    <source>
        <dbReference type="ARBA" id="ARBA00022679"/>
    </source>
</evidence>
<dbReference type="NCBIfam" id="TIGR00048">
    <property type="entry name" value="rRNA_mod_RlmN"/>
    <property type="match status" value="1"/>
</dbReference>
<feature type="binding site" evidence="13">
    <location>
        <position position="118"/>
    </location>
    <ligand>
        <name>[4Fe-4S] cluster</name>
        <dbReference type="ChEBI" id="CHEBI:49883"/>
        <note>4Fe-4S-S-AdoMet</note>
    </ligand>
</feature>
<evidence type="ECO:0000256" key="11">
    <source>
        <dbReference type="ARBA" id="ARBA00023014"/>
    </source>
</evidence>
<keyword evidence="7 13" id="KW-0949">S-adenosyl-L-methionine</keyword>
<dbReference type="CDD" id="cd01335">
    <property type="entry name" value="Radical_SAM"/>
    <property type="match status" value="1"/>
</dbReference>
<dbReference type="GO" id="GO:0051539">
    <property type="term" value="F:4 iron, 4 sulfur cluster binding"/>
    <property type="evidence" value="ECO:0007669"/>
    <property type="project" value="UniProtKB-UniRule"/>
</dbReference>
<keyword evidence="11 13" id="KW-0411">Iron-sulfur</keyword>
<dbReference type="GO" id="GO:0070040">
    <property type="term" value="F:rRNA (adenine(2503)-C2-)-methyltransferase activity"/>
    <property type="evidence" value="ECO:0007669"/>
    <property type="project" value="UniProtKB-UniRule"/>
</dbReference>
<feature type="domain" description="Radical SAM core" evidence="14">
    <location>
        <begin position="97"/>
        <end position="327"/>
    </location>
</feature>
<evidence type="ECO:0000256" key="12">
    <source>
        <dbReference type="ARBA" id="ARBA00023157"/>
    </source>
</evidence>
<comment type="caution">
    <text evidence="13">Lacks conserved residue(s) required for the propagation of feature annotation.</text>
</comment>
<feature type="binding site" evidence="13">
    <location>
        <position position="115"/>
    </location>
    <ligand>
        <name>[4Fe-4S] cluster</name>
        <dbReference type="ChEBI" id="CHEBI:49883"/>
        <note>4Fe-4S-S-AdoMet</note>
    </ligand>
</feature>
<dbReference type="InterPro" id="IPR013785">
    <property type="entry name" value="Aldolase_TIM"/>
</dbReference>
<comment type="catalytic activity">
    <reaction evidence="13">
        <text>adenosine(2503) in 23S rRNA + 2 reduced [2Fe-2S]-[ferredoxin] + 2 S-adenosyl-L-methionine = 2-methyladenosine(2503) in 23S rRNA + 5'-deoxyadenosine + L-methionine + 2 oxidized [2Fe-2S]-[ferredoxin] + S-adenosyl-L-homocysteine</text>
        <dbReference type="Rhea" id="RHEA:42916"/>
        <dbReference type="Rhea" id="RHEA-COMP:10000"/>
        <dbReference type="Rhea" id="RHEA-COMP:10001"/>
        <dbReference type="Rhea" id="RHEA-COMP:10152"/>
        <dbReference type="Rhea" id="RHEA-COMP:10282"/>
        <dbReference type="ChEBI" id="CHEBI:17319"/>
        <dbReference type="ChEBI" id="CHEBI:33737"/>
        <dbReference type="ChEBI" id="CHEBI:33738"/>
        <dbReference type="ChEBI" id="CHEBI:57844"/>
        <dbReference type="ChEBI" id="CHEBI:57856"/>
        <dbReference type="ChEBI" id="CHEBI:59789"/>
        <dbReference type="ChEBI" id="CHEBI:74411"/>
        <dbReference type="ChEBI" id="CHEBI:74497"/>
        <dbReference type="EC" id="2.1.1.192"/>
    </reaction>
</comment>
<dbReference type="GO" id="GO:0002935">
    <property type="term" value="F:tRNA (adenine(37)-C2)-methyltransferase activity"/>
    <property type="evidence" value="ECO:0007669"/>
    <property type="project" value="UniProtKB-UniRule"/>
</dbReference>
<dbReference type="GO" id="GO:0030488">
    <property type="term" value="P:tRNA methylation"/>
    <property type="evidence" value="ECO:0007669"/>
    <property type="project" value="UniProtKB-UniRule"/>
</dbReference>
<evidence type="ECO:0000259" key="14">
    <source>
        <dbReference type="PROSITE" id="PS51918"/>
    </source>
</evidence>
<evidence type="ECO:0000256" key="4">
    <source>
        <dbReference type="ARBA" id="ARBA00022552"/>
    </source>
</evidence>
<sequence>MINLKTLSLPELTCWLTAELGQPAFRAQQIYQWIWQKGVTDFEAMTNLSKEMRQQLREKAKIESLQLVTSQQARDGTIKALFALPDGQAVETVLMVYNYGTSVCVSSQVGCRMGCRLCASTLGGLVRNLEAWEIYDQVLAMQKLSGSRVGRVVVMGTGEPLDNYDEVVKFLRLVSDRQGLNIGQRHLTVSTSGLVPRIYDLAREGLAITLAISLHAPNDQLRSYLLPINRKYPLQKLLAACDFYTEQTGRRITYEYALIKGVNDSEELARQLGSLLRGRLAHVNLIPINPVPEYDWERPEQQEIARFRRIVETYGLEVSVRRELGQEIDAACGQLRRRVMAERSGKG</sequence>
<keyword evidence="12 13" id="KW-1015">Disulfide bond</keyword>
<keyword evidence="10 13" id="KW-0408">Iron</keyword>
<dbReference type="InterPro" id="IPR058240">
    <property type="entry name" value="rSAM_sf"/>
</dbReference>
<dbReference type="Pfam" id="PF21016">
    <property type="entry name" value="RlmN_N"/>
    <property type="match status" value="1"/>
</dbReference>
<keyword evidence="6 13" id="KW-0808">Transferase</keyword>
<dbReference type="FunFam" id="3.20.20.70:FF:000014">
    <property type="entry name" value="Probable dual-specificity RNA methyltransferase RlmN"/>
    <property type="match status" value="1"/>
</dbReference>
<dbReference type="Pfam" id="PF04055">
    <property type="entry name" value="Radical_SAM"/>
    <property type="match status" value="1"/>
</dbReference>
<dbReference type="EC" id="2.1.1.192" evidence="13"/>
<dbReference type="FunFam" id="1.10.150.530:FF:000003">
    <property type="entry name" value="Dual-specificity RNA methyltransferase RlmN"/>
    <property type="match status" value="1"/>
</dbReference>
<feature type="active site" description="Proton acceptor" evidence="13">
    <location>
        <position position="91"/>
    </location>
</feature>
<dbReference type="SUPFAM" id="SSF102114">
    <property type="entry name" value="Radical SAM enzymes"/>
    <property type="match status" value="1"/>
</dbReference>
<dbReference type="PANTHER" id="PTHR30544">
    <property type="entry name" value="23S RRNA METHYLTRANSFERASE"/>
    <property type="match status" value="1"/>
</dbReference>
<dbReference type="EMBL" id="FUXM01000005">
    <property type="protein sequence ID" value="SJZ70627.1"/>
    <property type="molecule type" value="Genomic_DNA"/>
</dbReference>
<dbReference type="GO" id="GO:0019843">
    <property type="term" value="F:rRNA binding"/>
    <property type="evidence" value="ECO:0007669"/>
    <property type="project" value="UniProtKB-UniRule"/>
</dbReference>
<keyword evidence="9 13" id="KW-0479">Metal-binding</keyword>
<dbReference type="PROSITE" id="PS51918">
    <property type="entry name" value="RADICAL_SAM"/>
    <property type="match status" value="1"/>
</dbReference>
<keyword evidence="8 13" id="KW-0819">tRNA processing</keyword>
<dbReference type="HAMAP" id="MF_01849">
    <property type="entry name" value="RNA_methyltr_RlmN"/>
    <property type="match status" value="1"/>
</dbReference>
<evidence type="ECO:0000256" key="9">
    <source>
        <dbReference type="ARBA" id="ARBA00022723"/>
    </source>
</evidence>
<protein>
    <recommendedName>
        <fullName evidence="13">Probable dual-specificity RNA methyltransferase RlmN</fullName>
        <ecNumber evidence="13">2.1.1.192</ecNumber>
    </recommendedName>
    <alternativeName>
        <fullName evidence="13">23S rRNA (adenine(2503)-C(2))-methyltransferase</fullName>
    </alternativeName>
    <alternativeName>
        <fullName evidence="13">23S rRNA m2A2503 methyltransferase</fullName>
    </alternativeName>
    <alternativeName>
        <fullName evidence="13">Ribosomal RNA large subunit methyltransferase N</fullName>
    </alternativeName>
    <alternativeName>
        <fullName evidence="13">tRNA (adenine(37)-C(2))-methyltransferase</fullName>
    </alternativeName>
    <alternativeName>
        <fullName evidence="13">tRNA m2A37 methyltransferase</fullName>
    </alternativeName>
</protein>
<dbReference type="OrthoDB" id="9793973at2"/>
<feature type="binding site" evidence="13">
    <location>
        <position position="190"/>
    </location>
    <ligand>
        <name>S-adenosyl-L-methionine</name>
        <dbReference type="ChEBI" id="CHEBI:59789"/>
    </ligand>
</feature>
<evidence type="ECO:0000256" key="13">
    <source>
        <dbReference type="HAMAP-Rule" id="MF_01849"/>
    </source>
</evidence>
<dbReference type="GO" id="GO:0000049">
    <property type="term" value="F:tRNA binding"/>
    <property type="evidence" value="ECO:0007669"/>
    <property type="project" value="UniProtKB-UniRule"/>
</dbReference>
<keyword evidence="3 13" id="KW-0963">Cytoplasm</keyword>
<comment type="subcellular location">
    <subcellularLocation>
        <location evidence="1 13">Cytoplasm</location>
    </subcellularLocation>
</comment>
<proteinExistence type="inferred from homology"/>
<comment type="catalytic activity">
    <reaction evidence="13">
        <text>adenosine(37) in tRNA + 2 reduced [2Fe-2S]-[ferredoxin] + 2 S-adenosyl-L-methionine = 2-methyladenosine(37) in tRNA + 5'-deoxyadenosine + L-methionine + 2 oxidized [2Fe-2S]-[ferredoxin] + S-adenosyl-L-homocysteine</text>
        <dbReference type="Rhea" id="RHEA:43332"/>
        <dbReference type="Rhea" id="RHEA-COMP:10000"/>
        <dbReference type="Rhea" id="RHEA-COMP:10001"/>
        <dbReference type="Rhea" id="RHEA-COMP:10162"/>
        <dbReference type="Rhea" id="RHEA-COMP:10485"/>
        <dbReference type="ChEBI" id="CHEBI:17319"/>
        <dbReference type="ChEBI" id="CHEBI:33737"/>
        <dbReference type="ChEBI" id="CHEBI:33738"/>
        <dbReference type="ChEBI" id="CHEBI:57844"/>
        <dbReference type="ChEBI" id="CHEBI:57856"/>
        <dbReference type="ChEBI" id="CHEBI:59789"/>
        <dbReference type="ChEBI" id="CHEBI:74411"/>
        <dbReference type="ChEBI" id="CHEBI:74497"/>
        <dbReference type="EC" id="2.1.1.192"/>
    </reaction>
</comment>
<dbReference type="InterPro" id="IPR048641">
    <property type="entry name" value="RlmN_N"/>
</dbReference>
<evidence type="ECO:0000256" key="2">
    <source>
        <dbReference type="ARBA" id="ARBA00022485"/>
    </source>
</evidence>
<dbReference type="PANTHER" id="PTHR30544:SF5">
    <property type="entry name" value="RADICAL SAM CORE DOMAIN-CONTAINING PROTEIN"/>
    <property type="match status" value="1"/>
</dbReference>
<dbReference type="InterPro" id="IPR007197">
    <property type="entry name" value="rSAM"/>
</dbReference>
<dbReference type="InterPro" id="IPR027492">
    <property type="entry name" value="RNA_MTrfase_RlmN"/>
</dbReference>
<dbReference type="SFLD" id="SFLDS00029">
    <property type="entry name" value="Radical_SAM"/>
    <property type="match status" value="1"/>
</dbReference>
<dbReference type="GO" id="GO:0070475">
    <property type="term" value="P:rRNA base methylation"/>
    <property type="evidence" value="ECO:0007669"/>
    <property type="project" value="UniProtKB-UniRule"/>
</dbReference>
<dbReference type="GO" id="GO:0005737">
    <property type="term" value="C:cytoplasm"/>
    <property type="evidence" value="ECO:0007669"/>
    <property type="project" value="UniProtKB-SubCell"/>
</dbReference>
<evidence type="ECO:0000256" key="5">
    <source>
        <dbReference type="ARBA" id="ARBA00022603"/>
    </source>
</evidence>
<dbReference type="InterPro" id="IPR040072">
    <property type="entry name" value="Methyltransferase_A"/>
</dbReference>
<dbReference type="SFLD" id="SFLDG01062">
    <property type="entry name" value="methyltransferase_(Class_A)"/>
    <property type="match status" value="1"/>
</dbReference>
<comment type="similarity">
    <text evidence="13">Belongs to the radical SAM superfamily. RlmN family.</text>
</comment>
<comment type="cofactor">
    <cofactor evidence="13">
        <name>[4Fe-4S] cluster</name>
        <dbReference type="ChEBI" id="CHEBI:49883"/>
    </cofactor>
    <text evidence="13">Binds 1 [4Fe-4S] cluster. The cluster is coordinated with 3 cysteines and an exchangeable S-adenosyl-L-methionine.</text>
</comment>
<evidence type="ECO:0000313" key="16">
    <source>
        <dbReference type="Proteomes" id="UP000189933"/>
    </source>
</evidence>
<dbReference type="Gene3D" id="1.10.150.530">
    <property type="match status" value="1"/>
</dbReference>